<sequence>MSKKNEYLDEMYGTAAGRTFMTGIQALVRLPMAQRNLDRKRGLKTAGLLTGYRGSPLGAYDQQLWRAEAYLKDHDIVFQPGLNEDLAATALWGAQMHKAYGSSDVDGVFGIWYGKGNGVDRTGDVFRNANTLGTSALGGVLAVGGDDHAAQSSMFPHQTDGIFQSVLMPVLQPSNVPEILTLGLAGIALSRYSGLWISMKTIAEVVESAASFDLPDLFPDFDLPDIAVPNRGFGWDPAVNWPAERVEYERRMHEERLPAAMAWAVANRLDHPVMAPQKPRFVIVTVGKAHQDLMQAFEDMGLGVAKVAEMGIAIYKVAMSWPLATEPLVSFARDAEEIIVVEEKAPIVEDQLKSALYNRTGRHPRVVGKTDGTGKALLPVINEFTPDMVAAVLVARLGALLPEETRQRLAVRKEATGEAAILPFPKRKPFFCAGCPHNSSTKTPEGSISGGGIGCHVMALSLPKLKTGTFSQMGGEGLQWVGAEPFSKTRHVFQNLGDGTYQHSGLLAIRAAVAAKSNITFKVLFNDAVAMTGGQPAEGTPDPVGVVEQMLAEGVGMVYIVSDDPAKWQGQQKISGNVQVRHRDEMDAVQRHLRTISGVTAIVYEQTCAAEKRRRRKRGAFPDPDKRLFINPRVCEGCGDCSVQSNCIAIEPTDTHYGRKRKINQSSCNKDFSCVKGFCPSFVEVAGPVLRKPDSAYVKGLEENLFRNIPLPELPALGDIVYNIYVAGIGGLGVLTTGSLLGTAAFREKLNATVLDFTGLAQKNGAVVSQVRIAAKDHDIHSVRIGTPEVHVLLGTDLVVASSDDAVQKIGHGKAAVVLNTDVAPTADIVTSRDAEIPADEMAALLMKRARSGFELKATSIAEGLFDNAIAANMLMLGFAWQQGLLPVSREALMKAVEINGVTVDLNKRAFMWGRLAAVDTQKVEAIAGIREAQPTLSQEDTGSLVDRRYRDLIAYQGETYADCYRNLVSVVESKVRGLDEGGGDLVRAVAVNAYKLMAYKDEYEVARLYSEPEFIETLKAQFSGTGKLSIWLSPPIISRTDARTNRPGKIKFGPWVFALLKVVSRLKGLRGTWVDPFGKTAERKQERALVRDYFALIERMVTSLNEATLPLAVELAQLPDMIRGFGPVKEEAIEKYQVRQRELIEELQRAGRSDKEQAA</sequence>
<dbReference type="Pfam" id="PF20169">
    <property type="entry name" value="DUF6537"/>
    <property type="match status" value="1"/>
</dbReference>
<dbReference type="EMBL" id="VFIY01000013">
    <property type="protein sequence ID" value="TPD59541.1"/>
    <property type="molecule type" value="Genomic_DNA"/>
</dbReference>
<dbReference type="InterPro" id="IPR017896">
    <property type="entry name" value="4Fe4S_Fe-S-bd"/>
</dbReference>
<feature type="domain" description="4Fe-4S ferredoxin-type" evidence="7">
    <location>
        <begin position="626"/>
        <end position="655"/>
    </location>
</feature>
<evidence type="ECO:0000256" key="6">
    <source>
        <dbReference type="ARBA" id="ARBA00023014"/>
    </source>
</evidence>
<keyword evidence="4" id="KW-0560">Oxidoreductase</keyword>
<evidence type="ECO:0000256" key="5">
    <source>
        <dbReference type="ARBA" id="ARBA00023004"/>
    </source>
</evidence>
<evidence type="ECO:0000313" key="9">
    <source>
        <dbReference type="Proteomes" id="UP000319148"/>
    </source>
</evidence>
<keyword evidence="5" id="KW-0408">Iron</keyword>
<dbReference type="NCBIfam" id="NF009588">
    <property type="entry name" value="PRK13029.1"/>
    <property type="match status" value="1"/>
</dbReference>
<comment type="caution">
    <text evidence="8">The sequence shown here is derived from an EMBL/GenBank/DDBJ whole genome shotgun (WGS) entry which is preliminary data.</text>
</comment>
<dbReference type="SUPFAM" id="SSF52518">
    <property type="entry name" value="Thiamin diphosphate-binding fold (THDP-binding)"/>
    <property type="match status" value="2"/>
</dbReference>
<dbReference type="GO" id="GO:0044281">
    <property type="term" value="P:small molecule metabolic process"/>
    <property type="evidence" value="ECO:0007669"/>
    <property type="project" value="UniProtKB-ARBA"/>
</dbReference>
<dbReference type="PANTHER" id="PTHR48084:SF3">
    <property type="entry name" value="SUBUNIT OF PYRUVATE:FLAVODOXIN OXIDOREDUCTASE"/>
    <property type="match status" value="1"/>
</dbReference>
<dbReference type="OrthoDB" id="9803617at2"/>
<dbReference type="AlphaFoldDB" id="A0A501PHP1"/>
<dbReference type="Gene3D" id="3.40.920.10">
    <property type="entry name" value="Pyruvate-ferredoxin oxidoreductase, PFOR, domain III"/>
    <property type="match status" value="1"/>
</dbReference>
<keyword evidence="6" id="KW-0411">Iron-sulfur</keyword>
<dbReference type="InterPro" id="IPR002869">
    <property type="entry name" value="Pyrv_flavodox_OxRed_cen"/>
</dbReference>
<dbReference type="InterPro" id="IPR051457">
    <property type="entry name" value="2-oxoacid:Fd_oxidoreductase"/>
</dbReference>
<keyword evidence="3" id="KW-0249">Electron transport</keyword>
<dbReference type="Pfam" id="PF01558">
    <property type="entry name" value="POR"/>
    <property type="match status" value="1"/>
</dbReference>
<dbReference type="GO" id="GO:0051539">
    <property type="term" value="F:4 iron, 4 sulfur cluster binding"/>
    <property type="evidence" value="ECO:0007669"/>
    <property type="project" value="UniProtKB-KW"/>
</dbReference>
<evidence type="ECO:0000256" key="4">
    <source>
        <dbReference type="ARBA" id="ARBA00023002"/>
    </source>
</evidence>
<protein>
    <submittedName>
        <fullName evidence="8">Indolepyruvate ferredoxin oxidoreductase family protein</fullName>
    </submittedName>
</protein>
<reference evidence="9" key="1">
    <citation type="submission" date="2019-06" db="EMBL/GenBank/DDBJ databases">
        <title>The complete genome of Emcibacter congregatus ZYLT.</title>
        <authorList>
            <person name="Zhao Z."/>
        </authorList>
    </citation>
    <scope>NUCLEOTIDE SEQUENCE [LARGE SCALE GENOMIC DNA]</scope>
    <source>
        <strain evidence="9">MCCC 1A06723</strain>
    </source>
</reference>
<dbReference type="InterPro" id="IPR046667">
    <property type="entry name" value="DUF6537"/>
</dbReference>
<dbReference type="GO" id="GO:0045333">
    <property type="term" value="P:cellular respiration"/>
    <property type="evidence" value="ECO:0007669"/>
    <property type="project" value="UniProtKB-ARBA"/>
</dbReference>
<keyword evidence="1" id="KW-0813">Transport</keyword>
<dbReference type="CDD" id="cd07034">
    <property type="entry name" value="TPP_PYR_PFOR_IOR-alpha_like"/>
    <property type="match status" value="1"/>
</dbReference>
<evidence type="ECO:0000259" key="7">
    <source>
        <dbReference type="PROSITE" id="PS51379"/>
    </source>
</evidence>
<dbReference type="PANTHER" id="PTHR48084">
    <property type="entry name" value="2-OXOGLUTARATE OXIDOREDUCTASE SUBUNIT KORB-RELATED"/>
    <property type="match status" value="1"/>
</dbReference>
<dbReference type="InterPro" id="IPR019752">
    <property type="entry name" value="Pyrv/ketoisovalerate_OxRed_cat"/>
</dbReference>
<keyword evidence="2" id="KW-0479">Metal-binding</keyword>
<dbReference type="InterPro" id="IPR009014">
    <property type="entry name" value="Transketo_C/PFOR_II"/>
</dbReference>
<gene>
    <name evidence="8" type="ORF">FIV46_10670</name>
</gene>
<dbReference type="NCBIfam" id="NF009589">
    <property type="entry name" value="PRK13030.1"/>
    <property type="match status" value="1"/>
</dbReference>
<name>A0A501PHP1_9PROT</name>
<dbReference type="PROSITE" id="PS51379">
    <property type="entry name" value="4FE4S_FER_2"/>
    <property type="match status" value="1"/>
</dbReference>
<dbReference type="SUPFAM" id="SSF52922">
    <property type="entry name" value="TK C-terminal domain-like"/>
    <property type="match status" value="1"/>
</dbReference>
<dbReference type="GO" id="GO:0016625">
    <property type="term" value="F:oxidoreductase activity, acting on the aldehyde or oxo group of donors, iron-sulfur protein as acceptor"/>
    <property type="evidence" value="ECO:0007669"/>
    <property type="project" value="UniProtKB-ARBA"/>
</dbReference>
<evidence type="ECO:0000313" key="8">
    <source>
        <dbReference type="EMBL" id="TPD59541.1"/>
    </source>
</evidence>
<evidence type="ECO:0000256" key="1">
    <source>
        <dbReference type="ARBA" id="ARBA00022448"/>
    </source>
</evidence>
<organism evidence="8 9">
    <name type="scientific">Emcibacter nanhaiensis</name>
    <dbReference type="NCBI Taxonomy" id="1505037"/>
    <lineage>
        <taxon>Bacteria</taxon>
        <taxon>Pseudomonadati</taxon>
        <taxon>Pseudomonadota</taxon>
        <taxon>Alphaproteobacteria</taxon>
        <taxon>Emcibacterales</taxon>
        <taxon>Emcibacteraceae</taxon>
        <taxon>Emcibacter</taxon>
    </lineage>
</organism>
<dbReference type="InterPro" id="IPR029061">
    <property type="entry name" value="THDP-binding"/>
</dbReference>
<proteinExistence type="predicted"/>
<dbReference type="Pfam" id="PF02775">
    <property type="entry name" value="TPP_enzyme_C"/>
    <property type="match status" value="1"/>
</dbReference>
<dbReference type="GO" id="GO:0030976">
    <property type="term" value="F:thiamine pyrophosphate binding"/>
    <property type="evidence" value="ECO:0007669"/>
    <property type="project" value="InterPro"/>
</dbReference>
<dbReference type="SUPFAM" id="SSF53323">
    <property type="entry name" value="Pyruvate-ferredoxin oxidoreductase, PFOR, domain III"/>
    <property type="match status" value="1"/>
</dbReference>
<keyword evidence="9" id="KW-1185">Reference proteome</keyword>
<dbReference type="InterPro" id="IPR011766">
    <property type="entry name" value="TPP_enzyme_TPP-bd"/>
</dbReference>
<dbReference type="Proteomes" id="UP000319148">
    <property type="component" value="Unassembled WGS sequence"/>
</dbReference>
<keyword evidence="8" id="KW-0670">Pyruvate</keyword>
<accession>A0A501PHP1</accession>
<dbReference type="Gene3D" id="3.40.50.970">
    <property type="match status" value="1"/>
</dbReference>
<evidence type="ECO:0000256" key="3">
    <source>
        <dbReference type="ARBA" id="ARBA00022982"/>
    </source>
</evidence>
<evidence type="ECO:0000256" key="2">
    <source>
        <dbReference type="ARBA" id="ARBA00022485"/>
    </source>
</evidence>
<keyword evidence="2" id="KW-0004">4Fe-4S</keyword>
<dbReference type="InterPro" id="IPR002880">
    <property type="entry name" value="Pyrv_Fd/Flavodoxin_OxRdtase_N"/>
</dbReference>